<keyword evidence="3" id="KW-0255">Endonuclease</keyword>
<keyword evidence="3" id="KW-0378">Hydrolase</keyword>
<dbReference type="GO" id="GO:0004519">
    <property type="term" value="F:endonuclease activity"/>
    <property type="evidence" value="ECO:0007669"/>
    <property type="project" value="UniProtKB-KW"/>
</dbReference>
<dbReference type="GO" id="GO:0003676">
    <property type="term" value="F:nucleic acid binding"/>
    <property type="evidence" value="ECO:0007669"/>
    <property type="project" value="InterPro"/>
</dbReference>
<gene>
    <name evidence="3" type="ORF">G3I50_23400</name>
</gene>
<feature type="domain" description="HNH nuclease" evidence="2">
    <location>
        <begin position="137"/>
        <end position="187"/>
    </location>
</feature>
<organism evidence="3 4">
    <name type="scientific">Streptomyces parvus</name>
    <dbReference type="NCBI Taxonomy" id="66428"/>
    <lineage>
        <taxon>Bacteria</taxon>
        <taxon>Bacillati</taxon>
        <taxon>Actinomycetota</taxon>
        <taxon>Actinomycetes</taxon>
        <taxon>Kitasatosporales</taxon>
        <taxon>Streptomycetaceae</taxon>
        <taxon>Streptomyces</taxon>
    </lineage>
</organism>
<dbReference type="PANTHER" id="PTHR33877:SF2">
    <property type="entry name" value="OS07G0170200 PROTEIN"/>
    <property type="match status" value="1"/>
</dbReference>
<evidence type="ECO:0000313" key="3">
    <source>
        <dbReference type="EMBL" id="NEC21166.1"/>
    </source>
</evidence>
<dbReference type="InterPro" id="IPR052892">
    <property type="entry name" value="NA-targeting_endonuclease"/>
</dbReference>
<proteinExistence type="predicted"/>
<dbReference type="SMART" id="SM00507">
    <property type="entry name" value="HNHc"/>
    <property type="match status" value="1"/>
</dbReference>
<dbReference type="EMBL" id="JAAGMP010001046">
    <property type="protein sequence ID" value="NEC21166.1"/>
    <property type="molecule type" value="Genomic_DNA"/>
</dbReference>
<feature type="region of interest" description="Disordered" evidence="1">
    <location>
        <begin position="114"/>
        <end position="141"/>
    </location>
</feature>
<reference evidence="3 4" key="1">
    <citation type="submission" date="2020-01" db="EMBL/GenBank/DDBJ databases">
        <title>Insect and environment-associated Actinomycetes.</title>
        <authorList>
            <person name="Currrie C."/>
            <person name="Chevrette M."/>
            <person name="Carlson C."/>
            <person name="Stubbendieck R."/>
            <person name="Wendt-Pienkowski E."/>
        </authorList>
    </citation>
    <scope>NUCLEOTIDE SEQUENCE [LARGE SCALE GENOMIC DNA]</scope>
    <source>
        <strain evidence="3 4">SID7590</strain>
    </source>
</reference>
<comment type="caution">
    <text evidence="3">The sequence shown here is derived from an EMBL/GenBank/DDBJ whole genome shotgun (WGS) entry which is preliminary data.</text>
</comment>
<feature type="region of interest" description="Disordered" evidence="1">
    <location>
        <begin position="62"/>
        <end position="93"/>
    </location>
</feature>
<evidence type="ECO:0000313" key="4">
    <source>
        <dbReference type="Proteomes" id="UP000469670"/>
    </source>
</evidence>
<dbReference type="CDD" id="cd00085">
    <property type="entry name" value="HNHc"/>
    <property type="match status" value="1"/>
</dbReference>
<dbReference type="AlphaFoldDB" id="A0A7K3S0Y5"/>
<keyword evidence="3" id="KW-0540">Nuclease</keyword>
<dbReference type="Proteomes" id="UP000469670">
    <property type="component" value="Unassembled WGS sequence"/>
</dbReference>
<protein>
    <submittedName>
        <fullName evidence="3">HNH endonuclease</fullName>
    </submittedName>
</protein>
<dbReference type="Pfam" id="PF01844">
    <property type="entry name" value="HNH"/>
    <property type="match status" value="1"/>
</dbReference>
<dbReference type="PANTHER" id="PTHR33877">
    <property type="entry name" value="SLL1193 PROTEIN"/>
    <property type="match status" value="1"/>
</dbReference>
<dbReference type="GO" id="GO:0008270">
    <property type="term" value="F:zinc ion binding"/>
    <property type="evidence" value="ECO:0007669"/>
    <property type="project" value="InterPro"/>
</dbReference>
<sequence>MTPTSLVREGAKSDRAVWCTECEELVSISDITLDWFNFLLIAQLLPIQEQALPADPSVAALRAPDEASRERAPAARPASGRGHRPKGSTTPRAKSICLTSGCLIPSMRDGRCPDHQARKSWNRTSARNTSRPRDWSKRRSRTLARDRFTCQRCGSRKELEVDHIVPVARGGSWEEDNLWVLCKRCHKRKTYSEGRP</sequence>
<evidence type="ECO:0000259" key="2">
    <source>
        <dbReference type="SMART" id="SM00507"/>
    </source>
</evidence>
<feature type="compositionally biased region" description="Basic and acidic residues" evidence="1">
    <location>
        <begin position="131"/>
        <end position="141"/>
    </location>
</feature>
<name>A0A7K3S0Y5_9ACTN</name>
<evidence type="ECO:0000256" key="1">
    <source>
        <dbReference type="SAM" id="MobiDB-lite"/>
    </source>
</evidence>
<dbReference type="Gene3D" id="1.10.30.50">
    <property type="match status" value="1"/>
</dbReference>
<accession>A0A7K3S0Y5</accession>
<dbReference type="InterPro" id="IPR002711">
    <property type="entry name" value="HNH"/>
</dbReference>
<feature type="compositionally biased region" description="Basic and acidic residues" evidence="1">
    <location>
        <begin position="63"/>
        <end position="73"/>
    </location>
</feature>
<dbReference type="InterPro" id="IPR003615">
    <property type="entry name" value="HNH_nuc"/>
</dbReference>